<comment type="caution">
    <text evidence="5">The sequence shown here is derived from an EMBL/GenBank/DDBJ whole genome shotgun (WGS) entry which is preliminary data.</text>
</comment>
<evidence type="ECO:0000313" key="6">
    <source>
        <dbReference type="Proteomes" id="UP000267464"/>
    </source>
</evidence>
<keyword evidence="2" id="KW-0238">DNA-binding</keyword>
<evidence type="ECO:0000256" key="1">
    <source>
        <dbReference type="ARBA" id="ARBA00023015"/>
    </source>
</evidence>
<dbReference type="GO" id="GO:0003677">
    <property type="term" value="F:DNA binding"/>
    <property type="evidence" value="ECO:0007669"/>
    <property type="project" value="UniProtKB-KW"/>
</dbReference>
<dbReference type="InterPro" id="IPR036390">
    <property type="entry name" value="WH_DNA-bd_sf"/>
</dbReference>
<dbReference type="GO" id="GO:0045892">
    <property type="term" value="P:negative regulation of DNA-templated transcription"/>
    <property type="evidence" value="ECO:0007669"/>
    <property type="project" value="TreeGrafter"/>
</dbReference>
<dbReference type="GO" id="GO:0003700">
    <property type="term" value="F:DNA-binding transcription factor activity"/>
    <property type="evidence" value="ECO:0007669"/>
    <property type="project" value="InterPro"/>
</dbReference>
<dbReference type="SMART" id="SM00866">
    <property type="entry name" value="UTRA"/>
    <property type="match status" value="1"/>
</dbReference>
<dbReference type="AlphaFoldDB" id="A0A3N7HGS2"/>
<dbReference type="SUPFAM" id="SSF46785">
    <property type="entry name" value="Winged helix' DNA-binding domain"/>
    <property type="match status" value="1"/>
</dbReference>
<dbReference type="InterPro" id="IPR028978">
    <property type="entry name" value="Chorismate_lyase_/UTRA_dom_sf"/>
</dbReference>
<protein>
    <submittedName>
        <fullName evidence="5">GntR family transcriptional regulator</fullName>
    </submittedName>
</protein>
<dbReference type="Pfam" id="PF07702">
    <property type="entry name" value="UTRA"/>
    <property type="match status" value="1"/>
</dbReference>
<sequence>MTSLAQLLKPLDPNQSLPLYQQLQRAIREAIEQRLLGPDDALPSERQLAEDFAVSRITVRRAIEGLAQEGWLVSRQGSGNFVCSRVEKNFAKLTSFSEDMRARGRTPHSVWLDRTQGTVTPDEALKLGLSPGTLVYRFRRLRFADDAPMAVESATFVASCLPPLEEIGESLYNALEQLGNRPVRALQRLRALLLNSEQAKLLEAKTGDAGLLVERLGYLRDGRAIELSQSFYRGDMYDFIAELNAGG</sequence>
<reference evidence="5 6" key="1">
    <citation type="submission" date="2018-08" db="EMBL/GenBank/DDBJ databases">
        <authorList>
            <person name="Khan S.A."/>
            <person name="Jeon C.O."/>
            <person name="Chun B.H."/>
            <person name="Jeong S.E."/>
        </authorList>
    </citation>
    <scope>NUCLEOTIDE SEQUENCE [LARGE SCALE GENOMIC DNA]</scope>
    <source>
        <strain evidence="5 6">S-16</strain>
    </source>
</reference>
<dbReference type="RefSeq" id="WP_124543941.1">
    <property type="nucleotide sequence ID" value="NZ_QUSW01000013.1"/>
</dbReference>
<dbReference type="Gene3D" id="3.40.1410.10">
    <property type="entry name" value="Chorismate lyase-like"/>
    <property type="match status" value="1"/>
</dbReference>
<keyword evidence="6" id="KW-1185">Reference proteome</keyword>
<name>A0A3N7HGS2_9BURK</name>
<dbReference type="OrthoDB" id="8584262at2"/>
<keyword evidence="1" id="KW-0805">Transcription regulation</keyword>
<dbReference type="Gene3D" id="1.10.10.10">
    <property type="entry name" value="Winged helix-like DNA-binding domain superfamily/Winged helix DNA-binding domain"/>
    <property type="match status" value="1"/>
</dbReference>
<feature type="domain" description="HTH gntR-type" evidence="4">
    <location>
        <begin position="17"/>
        <end position="85"/>
    </location>
</feature>
<dbReference type="PRINTS" id="PR00035">
    <property type="entry name" value="HTHGNTR"/>
</dbReference>
<dbReference type="Pfam" id="PF00392">
    <property type="entry name" value="GntR"/>
    <property type="match status" value="1"/>
</dbReference>
<reference evidence="5 6" key="2">
    <citation type="submission" date="2018-12" db="EMBL/GenBank/DDBJ databases">
        <title>Rhizobacter gummiphilus sp. nov., a rubber-degrading bacterium isolated from the soil of a botanical garden in Japan.</title>
        <authorList>
            <person name="Shunsuke S.S."/>
        </authorList>
    </citation>
    <scope>NUCLEOTIDE SEQUENCE [LARGE SCALE GENOMIC DNA]</scope>
    <source>
        <strain evidence="5 6">S-16</strain>
    </source>
</reference>
<organism evidence="5 6">
    <name type="scientific">Piscinibacter terrae</name>
    <dbReference type="NCBI Taxonomy" id="2496871"/>
    <lineage>
        <taxon>Bacteria</taxon>
        <taxon>Pseudomonadati</taxon>
        <taxon>Pseudomonadota</taxon>
        <taxon>Betaproteobacteria</taxon>
        <taxon>Burkholderiales</taxon>
        <taxon>Sphaerotilaceae</taxon>
        <taxon>Piscinibacter</taxon>
    </lineage>
</organism>
<dbReference type="PANTHER" id="PTHR44846">
    <property type="entry name" value="MANNOSYL-D-GLYCERATE TRANSPORT/METABOLISM SYSTEM REPRESSOR MNGR-RELATED"/>
    <property type="match status" value="1"/>
</dbReference>
<dbReference type="SMART" id="SM00345">
    <property type="entry name" value="HTH_GNTR"/>
    <property type="match status" value="1"/>
</dbReference>
<evidence type="ECO:0000259" key="4">
    <source>
        <dbReference type="PROSITE" id="PS50949"/>
    </source>
</evidence>
<dbReference type="CDD" id="cd07377">
    <property type="entry name" value="WHTH_GntR"/>
    <property type="match status" value="1"/>
</dbReference>
<dbReference type="EMBL" id="QUSW01000013">
    <property type="protein sequence ID" value="RQP21204.1"/>
    <property type="molecule type" value="Genomic_DNA"/>
</dbReference>
<dbReference type="PANTHER" id="PTHR44846:SF1">
    <property type="entry name" value="MANNOSYL-D-GLYCERATE TRANSPORT_METABOLISM SYSTEM REPRESSOR MNGR-RELATED"/>
    <property type="match status" value="1"/>
</dbReference>
<dbReference type="InterPro" id="IPR036388">
    <property type="entry name" value="WH-like_DNA-bd_sf"/>
</dbReference>
<dbReference type="InterPro" id="IPR000524">
    <property type="entry name" value="Tscrpt_reg_HTH_GntR"/>
</dbReference>
<evidence type="ECO:0000313" key="5">
    <source>
        <dbReference type="EMBL" id="RQP21204.1"/>
    </source>
</evidence>
<dbReference type="InterPro" id="IPR011663">
    <property type="entry name" value="UTRA"/>
</dbReference>
<dbReference type="InterPro" id="IPR050679">
    <property type="entry name" value="Bact_HTH_transcr_reg"/>
</dbReference>
<keyword evidence="3" id="KW-0804">Transcription</keyword>
<dbReference type="Proteomes" id="UP000267464">
    <property type="component" value="Unassembled WGS sequence"/>
</dbReference>
<gene>
    <name evidence="5" type="ORF">DZC73_29155</name>
</gene>
<evidence type="ECO:0000256" key="2">
    <source>
        <dbReference type="ARBA" id="ARBA00023125"/>
    </source>
</evidence>
<evidence type="ECO:0000256" key="3">
    <source>
        <dbReference type="ARBA" id="ARBA00023163"/>
    </source>
</evidence>
<proteinExistence type="predicted"/>
<accession>A0A3N7HGS2</accession>
<dbReference type="PROSITE" id="PS50949">
    <property type="entry name" value="HTH_GNTR"/>
    <property type="match status" value="1"/>
</dbReference>
<dbReference type="SUPFAM" id="SSF64288">
    <property type="entry name" value="Chorismate lyase-like"/>
    <property type="match status" value="1"/>
</dbReference>